<name>X0SXF2_9ZZZZ</name>
<dbReference type="EMBL" id="BARS01007206">
    <property type="protein sequence ID" value="GAF79821.1"/>
    <property type="molecule type" value="Genomic_DNA"/>
</dbReference>
<comment type="caution">
    <text evidence="1">The sequence shown here is derived from an EMBL/GenBank/DDBJ whole genome shotgun (WGS) entry which is preliminary data.</text>
</comment>
<dbReference type="Pfam" id="PF13385">
    <property type="entry name" value="Laminin_G_3"/>
    <property type="match status" value="1"/>
</dbReference>
<organism evidence="1">
    <name type="scientific">marine sediment metagenome</name>
    <dbReference type="NCBI Taxonomy" id="412755"/>
    <lineage>
        <taxon>unclassified sequences</taxon>
        <taxon>metagenomes</taxon>
        <taxon>ecological metagenomes</taxon>
    </lineage>
</organism>
<gene>
    <name evidence="1" type="ORF">S01H1_13917</name>
</gene>
<accession>X0SXF2</accession>
<dbReference type="Gene3D" id="2.60.120.260">
    <property type="entry name" value="Galactose-binding domain-like"/>
    <property type="match status" value="1"/>
</dbReference>
<dbReference type="AlphaFoldDB" id="X0SXF2"/>
<sequence>VVDDFESYNDITAGEEGSNLVYMTWIDGYDNPLANGSTIGYVEAYQPSMETDIVHGGKQSVPLIYDNSVAAYSEATRTFAVPQDWTEAGVQTLALYFHGTAGNTGQLYVKVNGSKVVYDGDAGNLALAGWQACNIDLASFGVSLQSVTTLAIGIDGNGASGTLYFDNIRLYARSREFITPAEPSSAGLIGHWKFDGDTLDYSGLGNDGTAGGNPTFVAGKVGSNAIELDGDDYVVIDAVADDFTDNDITLSAWVKTTDSGADWFSCNTSGRDNVVRFVIQDTKAAFDTDDEHALSNTAVNDDQWHLLTFVRSGNTGYVYVDGVMENSYAATFSFSSNNLWSIGQEWDSGGPSGFLTGIVDDARIYDYALSLGEVAWLAGRTEPFDKPF</sequence>
<dbReference type="Gene3D" id="2.60.120.200">
    <property type="match status" value="1"/>
</dbReference>
<feature type="non-terminal residue" evidence="1">
    <location>
        <position position="1"/>
    </location>
</feature>
<protein>
    <recommendedName>
        <fullName evidence="2">LamG-like jellyroll fold domain-containing protein</fullName>
    </recommendedName>
</protein>
<evidence type="ECO:0000313" key="1">
    <source>
        <dbReference type="EMBL" id="GAF79821.1"/>
    </source>
</evidence>
<reference evidence="1" key="1">
    <citation type="journal article" date="2014" name="Front. Microbiol.">
        <title>High frequency of phylogenetically diverse reductive dehalogenase-homologous genes in deep subseafloor sedimentary metagenomes.</title>
        <authorList>
            <person name="Kawai M."/>
            <person name="Futagami T."/>
            <person name="Toyoda A."/>
            <person name="Takaki Y."/>
            <person name="Nishi S."/>
            <person name="Hori S."/>
            <person name="Arai W."/>
            <person name="Tsubouchi T."/>
            <person name="Morono Y."/>
            <person name="Uchiyama I."/>
            <person name="Ito T."/>
            <person name="Fujiyama A."/>
            <person name="Inagaki F."/>
            <person name="Takami H."/>
        </authorList>
    </citation>
    <scope>NUCLEOTIDE SEQUENCE</scope>
    <source>
        <strain evidence="1">Expedition CK06-06</strain>
    </source>
</reference>
<evidence type="ECO:0008006" key="2">
    <source>
        <dbReference type="Google" id="ProtNLM"/>
    </source>
</evidence>
<dbReference type="InterPro" id="IPR013320">
    <property type="entry name" value="ConA-like_dom_sf"/>
</dbReference>
<dbReference type="SUPFAM" id="SSF49899">
    <property type="entry name" value="Concanavalin A-like lectins/glucanases"/>
    <property type="match status" value="1"/>
</dbReference>
<proteinExistence type="predicted"/>